<reference evidence="2 3" key="1">
    <citation type="submission" date="2018-08" db="EMBL/GenBank/DDBJ databases">
        <title>Genome sequence of Methylocystis hirsuta CSC1, a methanotroph able to accumulate PHAs.</title>
        <authorList>
            <person name="Bordel S."/>
            <person name="Rodriguez E."/>
            <person name="Gancedo J."/>
            <person name="Munoz R."/>
        </authorList>
    </citation>
    <scope>NUCLEOTIDE SEQUENCE [LARGE SCALE GENOMIC DNA]</scope>
    <source>
        <strain evidence="2 3">CSC1</strain>
    </source>
</reference>
<dbReference type="EMBL" id="QWDD01000003">
    <property type="protein sequence ID" value="RNJ48023.1"/>
    <property type="molecule type" value="Genomic_DNA"/>
</dbReference>
<dbReference type="OrthoDB" id="8454302at2"/>
<dbReference type="RefSeq" id="WP_123177776.1">
    <property type="nucleotide sequence ID" value="NZ_QWDD01000003.1"/>
</dbReference>
<dbReference type="Pfam" id="PF06776">
    <property type="entry name" value="IalB"/>
    <property type="match status" value="1"/>
</dbReference>
<keyword evidence="1" id="KW-1133">Transmembrane helix</keyword>
<name>A0A3M9XIS5_9HYPH</name>
<evidence type="ECO:0000313" key="2">
    <source>
        <dbReference type="EMBL" id="RNJ48023.1"/>
    </source>
</evidence>
<organism evidence="2 3">
    <name type="scientific">Methylocystis hirsuta</name>
    <dbReference type="NCBI Taxonomy" id="369798"/>
    <lineage>
        <taxon>Bacteria</taxon>
        <taxon>Pseudomonadati</taxon>
        <taxon>Pseudomonadota</taxon>
        <taxon>Alphaproteobacteria</taxon>
        <taxon>Hyphomicrobiales</taxon>
        <taxon>Methylocystaceae</taxon>
        <taxon>Methylocystis</taxon>
    </lineage>
</organism>
<keyword evidence="3" id="KW-1185">Reference proteome</keyword>
<sequence>MKLFALDPNSFLHAIATGMCVALLFGSIEGFAWGQEAGKTKFGAWELRCETPVGGSSEQCVLTQMVRAEDTANVNLGVMILKPREVKGGVLRILAPMNVFLPNGVSLKIDQTDIGRVGFVRCAPSDCIADAPIEDKLLDQLETGKIATLVVYMTPYEGVRNLFSLEGFKQGYERLR</sequence>
<evidence type="ECO:0000256" key="1">
    <source>
        <dbReference type="SAM" id="Phobius"/>
    </source>
</evidence>
<dbReference type="InterPro" id="IPR038696">
    <property type="entry name" value="IalB_sf"/>
</dbReference>
<protein>
    <submittedName>
        <fullName evidence="2">Invasion associated locus B family protein</fullName>
    </submittedName>
</protein>
<keyword evidence="1" id="KW-0472">Membrane</keyword>
<feature type="transmembrane region" description="Helical" evidence="1">
    <location>
        <begin position="12"/>
        <end position="33"/>
    </location>
</feature>
<keyword evidence="1" id="KW-0812">Transmembrane</keyword>
<dbReference type="Gene3D" id="2.60.40.1880">
    <property type="entry name" value="Invasion associated locus B (IalB) protein"/>
    <property type="match status" value="1"/>
</dbReference>
<gene>
    <name evidence="2" type="ORF">D1O30_19435</name>
</gene>
<proteinExistence type="predicted"/>
<dbReference type="InterPro" id="IPR010642">
    <property type="entry name" value="Invasion_prot_B"/>
</dbReference>
<accession>A0A3M9XIS5</accession>
<comment type="caution">
    <text evidence="2">The sequence shown here is derived from an EMBL/GenBank/DDBJ whole genome shotgun (WGS) entry which is preliminary data.</text>
</comment>
<evidence type="ECO:0000313" key="3">
    <source>
        <dbReference type="Proteomes" id="UP000268623"/>
    </source>
</evidence>
<dbReference type="AlphaFoldDB" id="A0A3M9XIS5"/>
<dbReference type="Proteomes" id="UP000268623">
    <property type="component" value="Unassembled WGS sequence"/>
</dbReference>